<comment type="caution">
    <text evidence="1">The sequence shown here is derived from an EMBL/GenBank/DDBJ whole genome shotgun (WGS) entry which is preliminary data.</text>
</comment>
<dbReference type="Proteomes" id="UP000295515">
    <property type="component" value="Unassembled WGS sequence"/>
</dbReference>
<reference evidence="1 2" key="1">
    <citation type="submission" date="2019-03" db="EMBL/GenBank/DDBJ databases">
        <title>Genomic Encyclopedia of Type Strains, Phase IV (KMG-IV): sequencing the most valuable type-strain genomes for metagenomic binning, comparative biology and taxonomic classification.</title>
        <authorList>
            <person name="Goeker M."/>
        </authorList>
    </citation>
    <scope>NUCLEOTIDE SEQUENCE [LARGE SCALE GENOMIC DNA]</scope>
    <source>
        <strain evidence="1 2">DSM 29487</strain>
    </source>
</reference>
<dbReference type="GeneID" id="98916442"/>
<organism evidence="1 2">
    <name type="scientific">Longibaculum muris</name>
    <dbReference type="NCBI Taxonomy" id="1796628"/>
    <lineage>
        <taxon>Bacteria</taxon>
        <taxon>Bacillati</taxon>
        <taxon>Bacillota</taxon>
        <taxon>Erysipelotrichia</taxon>
        <taxon>Erysipelotrichales</taxon>
        <taxon>Coprobacillaceae</taxon>
        <taxon>Longibaculum</taxon>
    </lineage>
</organism>
<evidence type="ECO:0000313" key="2">
    <source>
        <dbReference type="Proteomes" id="UP000295515"/>
    </source>
</evidence>
<name>A0A4R3YP58_9FIRM</name>
<keyword evidence="2" id="KW-1185">Reference proteome</keyword>
<evidence type="ECO:0008006" key="3">
    <source>
        <dbReference type="Google" id="ProtNLM"/>
    </source>
</evidence>
<accession>A0A4R3YP58</accession>
<protein>
    <recommendedName>
        <fullName evidence="3">MarR family transcriptional regulator</fullName>
    </recommendedName>
</protein>
<dbReference type="EMBL" id="SMCQ01000025">
    <property type="protein sequence ID" value="TCV92944.1"/>
    <property type="molecule type" value="Genomic_DNA"/>
</dbReference>
<sequence length="316" mass="37017">MNAIEVLGLKIEVNDWKYNNHLPLYITNTYTIKKVLINNVYALMLLPNEELPNTPALKKHISRIQNIENLPVFLKLEILSEYRKNNLLTNQIPFIYLDKLIYLPFLGTVLAKTNLNSKKPIEKFTLSTQLLFIWIMYQNTDKYYISEAISKLNFSNMTLTRAYRQLVNSGLFCEAKDVRKIYLTSIYSKKELFEKAKPYLTSQILKTGYINKKILPKRILCGESLLSELSLLTPPRIAEYAVYHNKIDKLLLTNELIDPNEQVKVELWNYDPLLFSKDNETTDIISLVISLFETEDERIEIVLEQLLEKIWKEKSL</sequence>
<evidence type="ECO:0000313" key="1">
    <source>
        <dbReference type="EMBL" id="TCV92944.1"/>
    </source>
</evidence>
<dbReference type="AlphaFoldDB" id="A0A4R3YP58"/>
<proteinExistence type="predicted"/>
<dbReference type="RefSeq" id="WP_066443444.1">
    <property type="nucleotide sequence ID" value="NZ_JANKBF010000001.1"/>
</dbReference>
<gene>
    <name evidence="1" type="ORF">EDD60_12532</name>
</gene>